<keyword evidence="9" id="KW-1185">Reference proteome</keyword>
<feature type="domain" description="RNA polymerase sigma-70 region 2" evidence="6">
    <location>
        <begin position="23"/>
        <end position="77"/>
    </location>
</feature>
<protein>
    <submittedName>
        <fullName evidence="8">SigE family RNA polymerase sigma factor</fullName>
    </submittedName>
</protein>
<sequence length="165" mass="18955">MPEPRDFAEFYASTFSSLTTQVYLHTGDLAEAQDVAQEAFCRALIRWREVGGYDDPMAWVRRVAWNLATSRWRRMRRGMELMHQHRVEVETPGPTPDRVALHRALRLLPDRHRQAVILFYLEDLTIAEIASLTGAAEGTVKSWLHRARATLAEHLLPERAVDHVG</sequence>
<dbReference type="InterPro" id="IPR013324">
    <property type="entry name" value="RNA_pol_sigma_r3/r4-like"/>
</dbReference>
<accession>A0ABV8LG29</accession>
<dbReference type="Pfam" id="PF04542">
    <property type="entry name" value="Sigma70_r2"/>
    <property type="match status" value="1"/>
</dbReference>
<evidence type="ECO:0000256" key="3">
    <source>
        <dbReference type="ARBA" id="ARBA00023082"/>
    </source>
</evidence>
<name>A0ABV8LG29_9ACTN</name>
<reference evidence="9" key="1">
    <citation type="journal article" date="2019" name="Int. J. Syst. Evol. Microbiol.">
        <title>The Global Catalogue of Microorganisms (GCM) 10K type strain sequencing project: providing services to taxonomists for standard genome sequencing and annotation.</title>
        <authorList>
            <consortium name="The Broad Institute Genomics Platform"/>
            <consortium name="The Broad Institute Genome Sequencing Center for Infectious Disease"/>
            <person name="Wu L."/>
            <person name="Ma J."/>
        </authorList>
    </citation>
    <scope>NUCLEOTIDE SEQUENCE [LARGE SCALE GENOMIC DNA]</scope>
    <source>
        <strain evidence="9">CGMCC 4.7289</strain>
    </source>
</reference>
<dbReference type="Gene3D" id="1.10.1740.10">
    <property type="match status" value="1"/>
</dbReference>
<evidence type="ECO:0000259" key="6">
    <source>
        <dbReference type="Pfam" id="PF04542"/>
    </source>
</evidence>
<dbReference type="Pfam" id="PF08281">
    <property type="entry name" value="Sigma70_r4_2"/>
    <property type="match status" value="1"/>
</dbReference>
<evidence type="ECO:0000256" key="2">
    <source>
        <dbReference type="ARBA" id="ARBA00023015"/>
    </source>
</evidence>
<dbReference type="Gene3D" id="1.10.10.10">
    <property type="entry name" value="Winged helix-like DNA-binding domain superfamily/Winged helix DNA-binding domain"/>
    <property type="match status" value="1"/>
</dbReference>
<keyword evidence="4" id="KW-0238">DNA-binding</keyword>
<dbReference type="PANTHER" id="PTHR43133">
    <property type="entry name" value="RNA POLYMERASE ECF-TYPE SIGMA FACTO"/>
    <property type="match status" value="1"/>
</dbReference>
<comment type="similarity">
    <text evidence="1">Belongs to the sigma-70 factor family. ECF subfamily.</text>
</comment>
<dbReference type="InterPro" id="IPR013325">
    <property type="entry name" value="RNA_pol_sigma_r2"/>
</dbReference>
<evidence type="ECO:0000256" key="5">
    <source>
        <dbReference type="ARBA" id="ARBA00023163"/>
    </source>
</evidence>
<organism evidence="8 9">
    <name type="scientific">Hamadaea flava</name>
    <dbReference type="NCBI Taxonomy" id="1742688"/>
    <lineage>
        <taxon>Bacteria</taxon>
        <taxon>Bacillati</taxon>
        <taxon>Actinomycetota</taxon>
        <taxon>Actinomycetes</taxon>
        <taxon>Micromonosporales</taxon>
        <taxon>Micromonosporaceae</taxon>
        <taxon>Hamadaea</taxon>
    </lineage>
</organism>
<feature type="domain" description="RNA polymerase sigma factor 70 region 4 type 2" evidence="7">
    <location>
        <begin position="99"/>
        <end position="151"/>
    </location>
</feature>
<dbReference type="EMBL" id="JBHSAY010000003">
    <property type="protein sequence ID" value="MFC4129670.1"/>
    <property type="molecule type" value="Genomic_DNA"/>
</dbReference>
<dbReference type="SUPFAM" id="SSF88659">
    <property type="entry name" value="Sigma3 and sigma4 domains of RNA polymerase sigma factors"/>
    <property type="match status" value="1"/>
</dbReference>
<keyword evidence="2" id="KW-0805">Transcription regulation</keyword>
<evidence type="ECO:0000313" key="9">
    <source>
        <dbReference type="Proteomes" id="UP001595816"/>
    </source>
</evidence>
<evidence type="ECO:0000313" key="8">
    <source>
        <dbReference type="EMBL" id="MFC4129670.1"/>
    </source>
</evidence>
<dbReference type="InterPro" id="IPR039425">
    <property type="entry name" value="RNA_pol_sigma-70-like"/>
</dbReference>
<dbReference type="InterPro" id="IPR014284">
    <property type="entry name" value="RNA_pol_sigma-70_dom"/>
</dbReference>
<keyword evidence="5" id="KW-0804">Transcription</keyword>
<proteinExistence type="inferred from homology"/>
<dbReference type="SUPFAM" id="SSF88946">
    <property type="entry name" value="Sigma2 domain of RNA polymerase sigma factors"/>
    <property type="match status" value="1"/>
</dbReference>
<dbReference type="InterPro" id="IPR007627">
    <property type="entry name" value="RNA_pol_sigma70_r2"/>
</dbReference>
<keyword evidence="3" id="KW-0731">Sigma factor</keyword>
<dbReference type="Proteomes" id="UP001595816">
    <property type="component" value="Unassembled WGS sequence"/>
</dbReference>
<comment type="caution">
    <text evidence="8">The sequence shown here is derived from an EMBL/GenBank/DDBJ whole genome shotgun (WGS) entry which is preliminary data.</text>
</comment>
<dbReference type="NCBIfam" id="TIGR02983">
    <property type="entry name" value="SigE-fam_strep"/>
    <property type="match status" value="1"/>
</dbReference>
<evidence type="ECO:0000259" key="7">
    <source>
        <dbReference type="Pfam" id="PF08281"/>
    </source>
</evidence>
<dbReference type="PANTHER" id="PTHR43133:SF50">
    <property type="entry name" value="ECF RNA POLYMERASE SIGMA FACTOR SIGM"/>
    <property type="match status" value="1"/>
</dbReference>
<dbReference type="InterPro" id="IPR036388">
    <property type="entry name" value="WH-like_DNA-bd_sf"/>
</dbReference>
<evidence type="ECO:0000256" key="1">
    <source>
        <dbReference type="ARBA" id="ARBA00010641"/>
    </source>
</evidence>
<gene>
    <name evidence="8" type="ORF">ACFOZ4_03530</name>
</gene>
<evidence type="ECO:0000256" key="4">
    <source>
        <dbReference type="ARBA" id="ARBA00023125"/>
    </source>
</evidence>
<dbReference type="CDD" id="cd06171">
    <property type="entry name" value="Sigma70_r4"/>
    <property type="match status" value="1"/>
</dbReference>
<dbReference type="InterPro" id="IPR014325">
    <property type="entry name" value="RNA_pol_sigma-E_actinobac"/>
</dbReference>
<dbReference type="RefSeq" id="WP_253759822.1">
    <property type="nucleotide sequence ID" value="NZ_JAMZDZ010000001.1"/>
</dbReference>
<dbReference type="InterPro" id="IPR013249">
    <property type="entry name" value="RNA_pol_sigma70_r4_t2"/>
</dbReference>
<dbReference type="NCBIfam" id="TIGR02937">
    <property type="entry name" value="sigma70-ECF"/>
    <property type="match status" value="1"/>
</dbReference>